<reference evidence="3" key="1">
    <citation type="submission" date="2018-08" db="EMBL/GenBank/DDBJ databases">
        <title>Thalassotalea euphylliae genome.</title>
        <authorList>
            <person name="Summers S."/>
            <person name="Rice S.A."/>
            <person name="Freckelton M.L."/>
            <person name="Nedved B.T."/>
            <person name="Hadfield M.G."/>
        </authorList>
    </citation>
    <scope>NUCLEOTIDE SEQUENCE [LARGE SCALE GENOMIC DNA]</scope>
    <source>
        <strain evidence="3">H3</strain>
    </source>
</reference>
<dbReference type="Proteomes" id="UP000256899">
    <property type="component" value="Unassembled WGS sequence"/>
</dbReference>
<evidence type="ECO:0008006" key="4">
    <source>
        <dbReference type="Google" id="ProtNLM"/>
    </source>
</evidence>
<dbReference type="AlphaFoldDB" id="A0A3E0U1E7"/>
<dbReference type="Gene3D" id="2.40.160.10">
    <property type="entry name" value="Porin"/>
    <property type="match status" value="1"/>
</dbReference>
<evidence type="ECO:0000256" key="1">
    <source>
        <dbReference type="SAM" id="SignalP"/>
    </source>
</evidence>
<gene>
    <name evidence="2" type="ORF">DXX94_07300</name>
</gene>
<dbReference type="InterPro" id="IPR023614">
    <property type="entry name" value="Porin_dom_sf"/>
</dbReference>
<keyword evidence="3" id="KW-1185">Reference proteome</keyword>
<proteinExistence type="predicted"/>
<dbReference type="EMBL" id="QUOT01000001">
    <property type="protein sequence ID" value="REL30529.1"/>
    <property type="molecule type" value="Genomic_DNA"/>
</dbReference>
<evidence type="ECO:0000313" key="3">
    <source>
        <dbReference type="Proteomes" id="UP000256899"/>
    </source>
</evidence>
<evidence type="ECO:0000313" key="2">
    <source>
        <dbReference type="EMBL" id="REL30529.1"/>
    </source>
</evidence>
<accession>A0A3E0U1E7</accession>
<organism evidence="2 3">
    <name type="scientific">Thalassotalea euphylliae</name>
    <dbReference type="NCBI Taxonomy" id="1655234"/>
    <lineage>
        <taxon>Bacteria</taxon>
        <taxon>Pseudomonadati</taxon>
        <taxon>Pseudomonadota</taxon>
        <taxon>Gammaproteobacteria</taxon>
        <taxon>Alteromonadales</taxon>
        <taxon>Colwelliaceae</taxon>
        <taxon>Thalassotalea</taxon>
    </lineage>
</organism>
<comment type="caution">
    <text evidence="2">The sequence shown here is derived from an EMBL/GenBank/DDBJ whole genome shotgun (WGS) entry which is preliminary data.</text>
</comment>
<feature type="chain" id="PRO_5017768553" description="MipA/OmpV family protein" evidence="1">
    <location>
        <begin position="24"/>
        <end position="243"/>
    </location>
</feature>
<keyword evidence="1" id="KW-0732">Signal</keyword>
<sequence length="243" mass="26690">MMMKKLISTPVVLSSFVFALSSAAVSAQQLSPSNLIERPLVLADGEIAVGGVLLFGEQTDGDNKWRALPVFGYGVTDNVTVGFGGIRYQFMERWQDKTGLEMTLGIGLTGGREVIGADDSYGVGLDLAGKYVFSSDTALTFGIEYIHWQEDKRDNRGEVALSVGFEQRLYGQLSAFGQYTYSDLHDFVEDDSHAGSLGLNYTLSKQSDIGVLVTYSNFDAQTNGYKADDIYEKTAGVYYTYRF</sequence>
<feature type="signal peptide" evidence="1">
    <location>
        <begin position="1"/>
        <end position="23"/>
    </location>
</feature>
<protein>
    <recommendedName>
        <fullName evidence="4">MipA/OmpV family protein</fullName>
    </recommendedName>
</protein>
<name>A0A3E0U1E7_9GAMM</name>
<dbReference type="SUPFAM" id="SSF56935">
    <property type="entry name" value="Porins"/>
    <property type="match status" value="1"/>
</dbReference>